<dbReference type="GeneID" id="69584450"/>
<comment type="caution">
    <text evidence="1">The sequence shown here is derived from an EMBL/GenBank/DDBJ whole genome shotgun (WGS) entry which is preliminary data.</text>
</comment>
<dbReference type="Proteomes" id="UP000189376">
    <property type="component" value="Unassembled WGS sequence"/>
</dbReference>
<name>A0A1V2UNJ0_9GAMM</name>
<reference evidence="1 2" key="1">
    <citation type="submission" date="2015-07" db="EMBL/GenBank/DDBJ databases">
        <title>Acinetobacter yuneri, a novel member of Acinetobacter calcoaceticus-Acinetobacter baumannii complex isolated from clinical specimen.</title>
        <authorList>
            <person name="Yu Y."/>
        </authorList>
    </citation>
    <scope>NUCLEOTIDE SEQUENCE [LARGE SCALE GENOMIC DNA]</scope>
    <source>
        <strain evidence="1 2">A362</strain>
    </source>
</reference>
<dbReference type="AlphaFoldDB" id="A0A1V2UNJ0"/>
<keyword evidence="2" id="KW-1185">Reference proteome</keyword>
<sequence>MYLRYTMFKTDGEKVLSSHGIGLSNCFIYHAAEILYKEVQNSASFDRYIERLSKCNTIKYNHERHGDKARIVYFAPEDLTRVSYSTTYSERVENANIDSFDLITLYAEYKTIFSCIYFDISTNTWSVRTYTDVLTSMGMLKPPVAQLAFAI</sequence>
<gene>
    <name evidence="1" type="ORF">AC058_20215</name>
</gene>
<organism evidence="1 2">
    <name type="scientific">Acinetobacter genomosp. 33YU</name>
    <dbReference type="NCBI Taxonomy" id="1675530"/>
    <lineage>
        <taxon>Bacteria</taxon>
        <taxon>Pseudomonadati</taxon>
        <taxon>Pseudomonadota</taxon>
        <taxon>Gammaproteobacteria</taxon>
        <taxon>Moraxellales</taxon>
        <taxon>Moraxellaceae</taxon>
        <taxon>Acinetobacter</taxon>
    </lineage>
</organism>
<evidence type="ECO:0000313" key="1">
    <source>
        <dbReference type="EMBL" id="ONN49175.1"/>
    </source>
</evidence>
<accession>A0A1V2UNJ0</accession>
<dbReference type="EMBL" id="LFZS01000048">
    <property type="protein sequence ID" value="ONN49175.1"/>
    <property type="molecule type" value="Genomic_DNA"/>
</dbReference>
<dbReference type="RefSeq" id="WP_033917523.1">
    <property type="nucleotide sequence ID" value="NZ_LFZS01000048.1"/>
</dbReference>
<evidence type="ECO:0000313" key="2">
    <source>
        <dbReference type="Proteomes" id="UP000189376"/>
    </source>
</evidence>
<protein>
    <submittedName>
        <fullName evidence="1">Uncharacterized protein</fullName>
    </submittedName>
</protein>
<proteinExistence type="predicted"/>